<dbReference type="GO" id="GO:0016787">
    <property type="term" value="F:hydrolase activity"/>
    <property type="evidence" value="ECO:0007669"/>
    <property type="project" value="UniProtKB-KW"/>
</dbReference>
<evidence type="ECO:0000256" key="2">
    <source>
        <dbReference type="ARBA" id="ARBA00022801"/>
    </source>
</evidence>
<dbReference type="SMART" id="SM00487">
    <property type="entry name" value="DEXDc"/>
    <property type="match status" value="1"/>
</dbReference>
<evidence type="ECO:0000313" key="7">
    <source>
        <dbReference type="EMBL" id="KAI5402252.1"/>
    </source>
</evidence>
<evidence type="ECO:0000313" key="8">
    <source>
        <dbReference type="Proteomes" id="UP001058974"/>
    </source>
</evidence>
<dbReference type="SUPFAM" id="SSF52540">
    <property type="entry name" value="P-loop containing nucleoside triphosphate hydrolases"/>
    <property type="match status" value="1"/>
</dbReference>
<dbReference type="InterPro" id="IPR027417">
    <property type="entry name" value="P-loop_NTPase"/>
</dbReference>
<comment type="caution">
    <text evidence="7">The sequence shown here is derived from an EMBL/GenBank/DDBJ whole genome shotgun (WGS) entry which is preliminary data.</text>
</comment>
<reference evidence="7 8" key="1">
    <citation type="journal article" date="2022" name="Nat. Genet.">
        <title>Improved pea reference genome and pan-genome highlight genomic features and evolutionary characteristics.</title>
        <authorList>
            <person name="Yang T."/>
            <person name="Liu R."/>
            <person name="Luo Y."/>
            <person name="Hu S."/>
            <person name="Wang D."/>
            <person name="Wang C."/>
            <person name="Pandey M.K."/>
            <person name="Ge S."/>
            <person name="Xu Q."/>
            <person name="Li N."/>
            <person name="Li G."/>
            <person name="Huang Y."/>
            <person name="Saxena R.K."/>
            <person name="Ji Y."/>
            <person name="Li M."/>
            <person name="Yan X."/>
            <person name="He Y."/>
            <person name="Liu Y."/>
            <person name="Wang X."/>
            <person name="Xiang C."/>
            <person name="Varshney R.K."/>
            <person name="Ding H."/>
            <person name="Gao S."/>
            <person name="Zong X."/>
        </authorList>
    </citation>
    <scope>NUCLEOTIDE SEQUENCE [LARGE SCALE GENOMIC DNA]</scope>
    <source>
        <strain evidence="7 8">cv. Zhongwan 6</strain>
    </source>
</reference>
<proteinExistence type="predicted"/>
<dbReference type="InterPro" id="IPR011545">
    <property type="entry name" value="DEAD/DEAH_box_helicase_dom"/>
</dbReference>
<evidence type="ECO:0000259" key="6">
    <source>
        <dbReference type="PROSITE" id="PS51192"/>
    </source>
</evidence>
<dbReference type="InterPro" id="IPR014001">
    <property type="entry name" value="Helicase_ATP-bd"/>
</dbReference>
<evidence type="ECO:0000256" key="3">
    <source>
        <dbReference type="ARBA" id="ARBA00022806"/>
    </source>
</evidence>
<dbReference type="GO" id="GO:0004386">
    <property type="term" value="F:helicase activity"/>
    <property type="evidence" value="ECO:0007669"/>
    <property type="project" value="UniProtKB-KW"/>
</dbReference>
<dbReference type="Pfam" id="PF00270">
    <property type="entry name" value="DEAD"/>
    <property type="match status" value="1"/>
</dbReference>
<organism evidence="7 8">
    <name type="scientific">Pisum sativum</name>
    <name type="common">Garden pea</name>
    <name type="synonym">Lathyrus oleraceus</name>
    <dbReference type="NCBI Taxonomy" id="3888"/>
    <lineage>
        <taxon>Eukaryota</taxon>
        <taxon>Viridiplantae</taxon>
        <taxon>Streptophyta</taxon>
        <taxon>Embryophyta</taxon>
        <taxon>Tracheophyta</taxon>
        <taxon>Spermatophyta</taxon>
        <taxon>Magnoliopsida</taxon>
        <taxon>eudicotyledons</taxon>
        <taxon>Gunneridae</taxon>
        <taxon>Pentapetalae</taxon>
        <taxon>rosids</taxon>
        <taxon>fabids</taxon>
        <taxon>Fabales</taxon>
        <taxon>Fabaceae</taxon>
        <taxon>Papilionoideae</taxon>
        <taxon>50 kb inversion clade</taxon>
        <taxon>NPAAA clade</taxon>
        <taxon>Hologalegina</taxon>
        <taxon>IRL clade</taxon>
        <taxon>Fabeae</taxon>
        <taxon>Lathyrus</taxon>
    </lineage>
</organism>
<feature type="domain" description="Helicase ATP-binding" evidence="6">
    <location>
        <begin position="154"/>
        <end position="335"/>
    </location>
</feature>
<dbReference type="PANTHER" id="PTHR47960">
    <property type="entry name" value="DEAD-BOX ATP-DEPENDENT RNA HELICASE 50"/>
    <property type="match status" value="1"/>
</dbReference>
<keyword evidence="8" id="KW-1185">Reference proteome</keyword>
<dbReference type="EMBL" id="JAMSHJ010000005">
    <property type="protein sequence ID" value="KAI5402252.1"/>
    <property type="molecule type" value="Genomic_DNA"/>
</dbReference>
<evidence type="ECO:0000256" key="5">
    <source>
        <dbReference type="SAM" id="MobiDB-lite"/>
    </source>
</evidence>
<dbReference type="InterPro" id="IPR044742">
    <property type="entry name" value="DEAD/DEAH_RhlB"/>
</dbReference>
<keyword evidence="1" id="KW-0547">Nucleotide-binding</keyword>
<dbReference type="GO" id="GO:0005524">
    <property type="term" value="F:ATP binding"/>
    <property type="evidence" value="ECO:0007669"/>
    <property type="project" value="UniProtKB-KW"/>
</dbReference>
<accession>A0A9D4WIC4</accession>
<keyword evidence="4" id="KW-0067">ATP-binding</keyword>
<sequence length="364" mass="40258">MEAVCGKTLLFGIGVNLRIGVGFRTKPTHSLFFVSNSTSDSSTTDSKPQSRFEKLNSNKNKLSALILRSKEKIRRRKQAEQDDNSATATPTRRRFGPHPKGWGDTRVKALPLPLEDTNFFSLKSFKDIGCADFVIQSLHNLSLTRPSHIQAISFAPVIAGKSCIIADQSGSGKTLAYLVPIIQRLRQQELEGRHKSSSQAPTVLILAPTAELASQVLHNCRSISKSGVPFKSMVVTGGFAQKTQLESLNQGVDVLVATPGRFLFLMNEGFLQLTNLTCAVLDEVDILFGDDDFEKALQCLISSSPVDTQYLFVTATLPKTVYSKLVEVFPDCEMVMGPSMHRISSRLEEVRFQLRIIFPSILFF</sequence>
<dbReference type="Gramene" id="Psat05G0002900-T2">
    <property type="protein sequence ID" value="KAI5402252.1"/>
    <property type="gene ID" value="KIW84_050029"/>
</dbReference>
<gene>
    <name evidence="7" type="ORF">KIW84_050029</name>
</gene>
<name>A0A9D4WIC4_PEA</name>
<dbReference type="PROSITE" id="PS51192">
    <property type="entry name" value="HELICASE_ATP_BIND_1"/>
    <property type="match status" value="1"/>
</dbReference>
<keyword evidence="3 7" id="KW-0347">Helicase</keyword>
<evidence type="ECO:0000256" key="1">
    <source>
        <dbReference type="ARBA" id="ARBA00022741"/>
    </source>
</evidence>
<evidence type="ECO:0000256" key="4">
    <source>
        <dbReference type="ARBA" id="ARBA00022840"/>
    </source>
</evidence>
<dbReference type="Gene3D" id="3.40.50.300">
    <property type="entry name" value="P-loop containing nucleotide triphosphate hydrolases"/>
    <property type="match status" value="1"/>
</dbReference>
<protein>
    <submittedName>
        <fullName evidence="7">DEAD-box ATP-dependent RNA helicase 50, variant 2</fullName>
    </submittedName>
</protein>
<dbReference type="Proteomes" id="UP001058974">
    <property type="component" value="Chromosome 5"/>
</dbReference>
<dbReference type="CDD" id="cd00268">
    <property type="entry name" value="DEADc"/>
    <property type="match status" value="1"/>
</dbReference>
<dbReference type="GO" id="GO:0003676">
    <property type="term" value="F:nucleic acid binding"/>
    <property type="evidence" value="ECO:0007669"/>
    <property type="project" value="InterPro"/>
</dbReference>
<dbReference type="AlphaFoldDB" id="A0A9D4WIC4"/>
<feature type="region of interest" description="Disordered" evidence="5">
    <location>
        <begin position="73"/>
        <end position="104"/>
    </location>
</feature>
<keyword evidence="2" id="KW-0378">Hydrolase</keyword>